<name>A0ABM7YRE8_9BURK</name>
<evidence type="ECO:0000313" key="1">
    <source>
        <dbReference type="EMBL" id="BDI07148.1"/>
    </source>
</evidence>
<gene>
    <name evidence="1" type="ORF">CATMQ487_41180</name>
</gene>
<keyword evidence="2" id="KW-1185">Reference proteome</keyword>
<reference evidence="1" key="1">
    <citation type="submission" date="2022-04" db="EMBL/GenBank/DDBJ databases">
        <title>Whole genome sequence of Sphaerotilus sp. FB-5.</title>
        <authorList>
            <person name="Takeda M."/>
            <person name="Narihara S."/>
            <person name="Akimoto M."/>
            <person name="Akimoto R."/>
            <person name="Nishiyashiki S."/>
            <person name="Murakami T."/>
        </authorList>
    </citation>
    <scope>NUCLEOTIDE SEQUENCE</scope>
    <source>
        <strain evidence="1">FB-5</strain>
    </source>
</reference>
<accession>A0ABM7YRE8</accession>
<organism evidence="1 2">
    <name type="scientific">Sphaerotilus microaerophilus</name>
    <dbReference type="NCBI Taxonomy" id="2914710"/>
    <lineage>
        <taxon>Bacteria</taxon>
        <taxon>Pseudomonadati</taxon>
        <taxon>Pseudomonadota</taxon>
        <taxon>Betaproteobacteria</taxon>
        <taxon>Burkholderiales</taxon>
        <taxon>Sphaerotilaceae</taxon>
        <taxon>Sphaerotilus</taxon>
    </lineage>
</organism>
<dbReference type="Proteomes" id="UP001057498">
    <property type="component" value="Chromosome"/>
</dbReference>
<proteinExistence type="predicted"/>
<sequence length="101" mass="11237">MRGEVLVSFGPEQGRQWSVETALDNWAARAWLDAQFLELECEPLRASGKVLIADKLLAIVDAAGDDRFADADWGRQFAEAVIAATQRSLVRIDLTNRSVNY</sequence>
<dbReference type="EMBL" id="AP025730">
    <property type="protein sequence ID" value="BDI07148.1"/>
    <property type="molecule type" value="Genomic_DNA"/>
</dbReference>
<protein>
    <submittedName>
        <fullName evidence="1">Uncharacterized protein</fullName>
    </submittedName>
</protein>
<evidence type="ECO:0000313" key="2">
    <source>
        <dbReference type="Proteomes" id="UP001057498"/>
    </source>
</evidence>